<evidence type="ECO:0000256" key="8">
    <source>
        <dbReference type="ARBA" id="ARBA00022884"/>
    </source>
</evidence>
<comment type="subcellular location">
    <subcellularLocation>
        <location evidence="10">Cytoplasm</location>
    </subcellularLocation>
</comment>
<dbReference type="GO" id="GO:0005525">
    <property type="term" value="F:GTP binding"/>
    <property type="evidence" value="ECO:0007669"/>
    <property type="project" value="UniProtKB-UniRule"/>
</dbReference>
<evidence type="ECO:0000256" key="3">
    <source>
        <dbReference type="ARBA" id="ARBA00022723"/>
    </source>
</evidence>
<dbReference type="RefSeq" id="WP_202857808.1">
    <property type="nucleotide sequence ID" value="NZ_JAEUGD010000060.1"/>
</dbReference>
<organism evidence="14 15">
    <name type="scientific">Fulvivirga marina</name>
    <dbReference type="NCBI Taxonomy" id="2494733"/>
    <lineage>
        <taxon>Bacteria</taxon>
        <taxon>Pseudomonadati</taxon>
        <taxon>Bacteroidota</taxon>
        <taxon>Cytophagia</taxon>
        <taxon>Cytophagales</taxon>
        <taxon>Fulvivirgaceae</taxon>
        <taxon>Fulvivirga</taxon>
    </lineage>
</organism>
<comment type="cofactor">
    <cofactor evidence="10">
        <name>Zn(2+)</name>
        <dbReference type="ChEBI" id="CHEBI:29105"/>
    </cofactor>
    <text evidence="10">Binds 1 zinc ion per subunit.</text>
</comment>
<dbReference type="EC" id="3.6.1.-" evidence="10"/>
<keyword evidence="8 10" id="KW-0694">RNA-binding</keyword>
<reference evidence="14" key="1">
    <citation type="submission" date="2021-01" db="EMBL/GenBank/DDBJ databases">
        <title>Fulvivirga kasyanovii gen. nov., sp nov., a novel member of the phylum Bacteroidetes isolated from seawater in a mussel farm.</title>
        <authorList>
            <person name="Zhao L.-H."/>
            <person name="Wang Z.-J."/>
        </authorList>
    </citation>
    <scope>NUCLEOTIDE SEQUENCE</scope>
    <source>
        <strain evidence="14">29W222</strain>
    </source>
</reference>
<comment type="similarity">
    <text evidence="10">Belongs to the TRAFAC class YlqF/YawG GTPase family. RsgA subfamily.</text>
</comment>
<feature type="binding site" evidence="10">
    <location>
        <begin position="148"/>
        <end position="151"/>
    </location>
    <ligand>
        <name>GTP</name>
        <dbReference type="ChEBI" id="CHEBI:37565"/>
    </ligand>
</feature>
<feature type="region of interest" description="Disordered" evidence="11">
    <location>
        <begin position="335"/>
        <end position="354"/>
    </location>
</feature>
<dbReference type="Gene3D" id="1.10.40.50">
    <property type="entry name" value="Probable gtpase engc, domain 3"/>
    <property type="match status" value="1"/>
</dbReference>
<evidence type="ECO:0000256" key="7">
    <source>
        <dbReference type="ARBA" id="ARBA00022833"/>
    </source>
</evidence>
<dbReference type="GO" id="GO:0005737">
    <property type="term" value="C:cytoplasm"/>
    <property type="evidence" value="ECO:0007669"/>
    <property type="project" value="UniProtKB-SubCell"/>
</dbReference>
<dbReference type="PROSITE" id="PS50936">
    <property type="entry name" value="ENGC_GTPASE"/>
    <property type="match status" value="1"/>
</dbReference>
<evidence type="ECO:0000256" key="5">
    <source>
        <dbReference type="ARBA" id="ARBA00022741"/>
    </source>
</evidence>
<dbReference type="Proteomes" id="UP000614216">
    <property type="component" value="Unassembled WGS sequence"/>
</dbReference>
<feature type="domain" description="CP-type G" evidence="13">
    <location>
        <begin position="101"/>
        <end position="259"/>
    </location>
</feature>
<evidence type="ECO:0000256" key="10">
    <source>
        <dbReference type="HAMAP-Rule" id="MF_01820"/>
    </source>
</evidence>
<evidence type="ECO:0000256" key="9">
    <source>
        <dbReference type="ARBA" id="ARBA00023134"/>
    </source>
</evidence>
<dbReference type="GO" id="GO:0046872">
    <property type="term" value="F:metal ion binding"/>
    <property type="evidence" value="ECO:0007669"/>
    <property type="project" value="UniProtKB-KW"/>
</dbReference>
<dbReference type="AlphaFoldDB" id="A0A937G154"/>
<dbReference type="HAMAP" id="MF_01820">
    <property type="entry name" value="GTPase_RsgA"/>
    <property type="match status" value="1"/>
</dbReference>
<evidence type="ECO:0000256" key="2">
    <source>
        <dbReference type="ARBA" id="ARBA00022517"/>
    </source>
</evidence>
<dbReference type="GO" id="GO:0003924">
    <property type="term" value="F:GTPase activity"/>
    <property type="evidence" value="ECO:0007669"/>
    <property type="project" value="UniProtKB-UniRule"/>
</dbReference>
<dbReference type="InterPro" id="IPR012340">
    <property type="entry name" value="NA-bd_OB-fold"/>
</dbReference>
<dbReference type="PANTHER" id="PTHR32120">
    <property type="entry name" value="SMALL RIBOSOMAL SUBUNIT BIOGENESIS GTPASE RSGA"/>
    <property type="match status" value="1"/>
</dbReference>
<comment type="subunit">
    <text evidence="10">Monomer. Associates with 30S ribosomal subunit, binds 16S rRNA.</text>
</comment>
<dbReference type="GO" id="GO:0019843">
    <property type="term" value="F:rRNA binding"/>
    <property type="evidence" value="ECO:0007669"/>
    <property type="project" value="UniProtKB-KW"/>
</dbReference>
<keyword evidence="1 10" id="KW-0963">Cytoplasm</keyword>
<sequence>MTYEDLGYNSTLDQYRNEQGLNTLEVGRVISEHKERYIVKTPTHEFDAELIGNLRYTAESRYDFPAVGDWVAFMQYDESKALIHAIFPRRSIIERRAAGKASKVQIIATNVDFGLIVQAVDRDFNVNRLERYLTICNTAKVEPIIVLNKIDLINKPELSTILNTIKQRIKEVKIITVSNKPAGYSQLEELIEAGKTYCLLGSSGVGKSTIINALSGKEEMKTGEISSAVHKGKHTTSHRELISLPNGGIVIDNPGMREVGITDKSDGLEITFDAILEHSQNCKYQNCTHTHEKGCAVIEAVENGEIDQKSYTNFLKMIREKAHFEATALERKKKDKDLGKMIKQVKKQKKNHKH</sequence>
<proteinExistence type="inferred from homology"/>
<dbReference type="CDD" id="cd01854">
    <property type="entry name" value="YjeQ_EngC"/>
    <property type="match status" value="1"/>
</dbReference>
<keyword evidence="4 10" id="KW-0699">rRNA-binding</keyword>
<dbReference type="NCBIfam" id="TIGR00157">
    <property type="entry name" value="ribosome small subunit-dependent GTPase A"/>
    <property type="match status" value="1"/>
</dbReference>
<evidence type="ECO:0000313" key="14">
    <source>
        <dbReference type="EMBL" id="MBL6448266.1"/>
    </source>
</evidence>
<evidence type="ECO:0000256" key="4">
    <source>
        <dbReference type="ARBA" id="ARBA00022730"/>
    </source>
</evidence>
<keyword evidence="3 10" id="KW-0479">Metal-binding</keyword>
<dbReference type="Gene3D" id="3.40.50.300">
    <property type="entry name" value="P-loop containing nucleotide triphosphate hydrolases"/>
    <property type="match status" value="1"/>
</dbReference>
<feature type="binding site" evidence="10">
    <location>
        <position position="287"/>
    </location>
    <ligand>
        <name>Zn(2+)</name>
        <dbReference type="ChEBI" id="CHEBI:29105"/>
    </ligand>
</feature>
<feature type="binding site" evidence="10">
    <location>
        <position position="282"/>
    </location>
    <ligand>
        <name>Zn(2+)</name>
        <dbReference type="ChEBI" id="CHEBI:29105"/>
    </ligand>
</feature>
<keyword evidence="7 10" id="KW-0862">Zinc</keyword>
<evidence type="ECO:0000259" key="13">
    <source>
        <dbReference type="PROSITE" id="PS51721"/>
    </source>
</evidence>
<dbReference type="PANTHER" id="PTHR32120:SF10">
    <property type="entry name" value="SMALL RIBOSOMAL SUBUNIT BIOGENESIS GTPASE RSGA"/>
    <property type="match status" value="1"/>
</dbReference>
<comment type="function">
    <text evidence="10">One of several proteins that assist in the late maturation steps of the functional core of the 30S ribosomal subunit. Helps release RbfA from mature subunits. May play a role in the assembly of ribosomal proteins into the subunit. Circularly permuted GTPase that catalyzes slow GTP hydrolysis, GTPase activity is stimulated by the 30S ribosomal subunit.</text>
</comment>
<feature type="compositionally biased region" description="Basic residues" evidence="11">
    <location>
        <begin position="343"/>
        <end position="354"/>
    </location>
</feature>
<feature type="binding site" evidence="10">
    <location>
        <begin position="201"/>
        <end position="209"/>
    </location>
    <ligand>
        <name>GTP</name>
        <dbReference type="ChEBI" id="CHEBI:37565"/>
    </ligand>
</feature>
<accession>A0A937G154</accession>
<keyword evidence="5 10" id="KW-0547">Nucleotide-binding</keyword>
<keyword evidence="15" id="KW-1185">Reference proteome</keyword>
<dbReference type="InterPro" id="IPR030378">
    <property type="entry name" value="G_CP_dom"/>
</dbReference>
<dbReference type="SUPFAM" id="SSF50249">
    <property type="entry name" value="Nucleic acid-binding proteins"/>
    <property type="match status" value="1"/>
</dbReference>
<dbReference type="Pfam" id="PF03193">
    <property type="entry name" value="RsgA_GTPase"/>
    <property type="match status" value="1"/>
</dbReference>
<protein>
    <recommendedName>
        <fullName evidence="10">Small ribosomal subunit biogenesis GTPase RsgA</fullName>
        <ecNumber evidence="10">3.6.1.-</ecNumber>
    </recommendedName>
</protein>
<dbReference type="PROSITE" id="PS51721">
    <property type="entry name" value="G_CP"/>
    <property type="match status" value="1"/>
</dbReference>
<evidence type="ECO:0000259" key="12">
    <source>
        <dbReference type="PROSITE" id="PS50936"/>
    </source>
</evidence>
<feature type="binding site" evidence="10">
    <location>
        <position position="289"/>
    </location>
    <ligand>
        <name>Zn(2+)</name>
        <dbReference type="ChEBI" id="CHEBI:29105"/>
    </ligand>
</feature>
<keyword evidence="9 10" id="KW-0342">GTP-binding</keyword>
<feature type="binding site" evidence="10">
    <location>
        <position position="295"/>
    </location>
    <ligand>
        <name>Zn(2+)</name>
        <dbReference type="ChEBI" id="CHEBI:29105"/>
    </ligand>
</feature>
<gene>
    <name evidence="10 14" type="primary">rsgA</name>
    <name evidence="14" type="ORF">JMN32_18270</name>
</gene>
<dbReference type="GO" id="GO:0042274">
    <property type="term" value="P:ribosomal small subunit biogenesis"/>
    <property type="evidence" value="ECO:0007669"/>
    <property type="project" value="UniProtKB-UniRule"/>
</dbReference>
<keyword evidence="2 10" id="KW-0690">Ribosome biogenesis</keyword>
<evidence type="ECO:0000256" key="1">
    <source>
        <dbReference type="ARBA" id="ARBA00022490"/>
    </source>
</evidence>
<dbReference type="InterPro" id="IPR027417">
    <property type="entry name" value="P-loop_NTPase"/>
</dbReference>
<comment type="caution">
    <text evidence="14">The sequence shown here is derived from an EMBL/GenBank/DDBJ whole genome shotgun (WGS) entry which is preliminary data.</text>
</comment>
<evidence type="ECO:0000256" key="6">
    <source>
        <dbReference type="ARBA" id="ARBA00022801"/>
    </source>
</evidence>
<keyword evidence="6 10" id="KW-0378">Hydrolase</keyword>
<dbReference type="InterPro" id="IPR004881">
    <property type="entry name" value="Ribosome_biogen_GTPase_RsgA"/>
</dbReference>
<dbReference type="InterPro" id="IPR010914">
    <property type="entry name" value="RsgA_GTPase_dom"/>
</dbReference>
<dbReference type="EMBL" id="JAEUGD010000060">
    <property type="protein sequence ID" value="MBL6448266.1"/>
    <property type="molecule type" value="Genomic_DNA"/>
</dbReference>
<evidence type="ECO:0000313" key="15">
    <source>
        <dbReference type="Proteomes" id="UP000614216"/>
    </source>
</evidence>
<feature type="domain" description="EngC GTPase" evidence="12">
    <location>
        <begin position="109"/>
        <end position="257"/>
    </location>
</feature>
<dbReference type="SUPFAM" id="SSF52540">
    <property type="entry name" value="P-loop containing nucleoside triphosphate hydrolases"/>
    <property type="match status" value="1"/>
</dbReference>
<name>A0A937G154_9BACT</name>
<evidence type="ECO:0000256" key="11">
    <source>
        <dbReference type="SAM" id="MobiDB-lite"/>
    </source>
</evidence>